<proteinExistence type="predicted"/>
<organism evidence="2 3">
    <name type="scientific">Acrobeloides nanus</name>
    <dbReference type="NCBI Taxonomy" id="290746"/>
    <lineage>
        <taxon>Eukaryota</taxon>
        <taxon>Metazoa</taxon>
        <taxon>Ecdysozoa</taxon>
        <taxon>Nematoda</taxon>
        <taxon>Chromadorea</taxon>
        <taxon>Rhabditida</taxon>
        <taxon>Tylenchina</taxon>
        <taxon>Cephalobomorpha</taxon>
        <taxon>Cephaloboidea</taxon>
        <taxon>Cephalobidae</taxon>
        <taxon>Acrobeloides</taxon>
    </lineage>
</organism>
<reference evidence="3" key="1">
    <citation type="submission" date="2022-11" db="UniProtKB">
        <authorList>
            <consortium name="WormBaseParasite"/>
        </authorList>
    </citation>
    <scope>IDENTIFICATION</scope>
</reference>
<accession>A0A914DJS7</accession>
<keyword evidence="2" id="KW-1185">Reference proteome</keyword>
<sequence>MVNKKKLTNKKNLTDSFAYYDKWKDANSPNAFALKINNLRVALDKAGPIYGNKLRNRQSEKRMLIKAQLPRKFEESDHTLPQNVFVSDDESQEE</sequence>
<name>A0A914DJS7_9BILA</name>
<feature type="region of interest" description="Disordered" evidence="1">
    <location>
        <begin position="74"/>
        <end position="94"/>
    </location>
</feature>
<dbReference type="WBParaSite" id="ACRNAN_scaffold290.g8008.t1">
    <property type="protein sequence ID" value="ACRNAN_scaffold290.g8008.t1"/>
    <property type="gene ID" value="ACRNAN_scaffold290.g8008"/>
</dbReference>
<evidence type="ECO:0000313" key="3">
    <source>
        <dbReference type="WBParaSite" id="ACRNAN_scaffold290.g8008.t1"/>
    </source>
</evidence>
<protein>
    <submittedName>
        <fullName evidence="3">Uncharacterized protein</fullName>
    </submittedName>
</protein>
<evidence type="ECO:0000313" key="2">
    <source>
        <dbReference type="Proteomes" id="UP000887540"/>
    </source>
</evidence>
<dbReference type="Proteomes" id="UP000887540">
    <property type="component" value="Unplaced"/>
</dbReference>
<evidence type="ECO:0000256" key="1">
    <source>
        <dbReference type="SAM" id="MobiDB-lite"/>
    </source>
</evidence>
<dbReference type="AlphaFoldDB" id="A0A914DJS7"/>